<dbReference type="EMBL" id="AMCI01009438">
    <property type="protein sequence ID" value="EJW89489.1"/>
    <property type="molecule type" value="Genomic_DNA"/>
</dbReference>
<evidence type="ECO:0000313" key="1">
    <source>
        <dbReference type="EMBL" id="EJW89489.1"/>
    </source>
</evidence>
<reference evidence="1" key="1">
    <citation type="journal article" date="2012" name="PLoS ONE">
        <title>Gene sets for utilization of primary and secondary nutrition supplies in the distal gut of endangered iberian lynx.</title>
        <authorList>
            <person name="Alcaide M."/>
            <person name="Messina E."/>
            <person name="Richter M."/>
            <person name="Bargiela R."/>
            <person name="Peplies J."/>
            <person name="Huws S.A."/>
            <person name="Newbold C.J."/>
            <person name="Golyshin P.N."/>
            <person name="Simon M.A."/>
            <person name="Lopez G."/>
            <person name="Yakimov M.M."/>
            <person name="Ferrer M."/>
        </authorList>
    </citation>
    <scope>NUCLEOTIDE SEQUENCE</scope>
</reference>
<name>J9FQ21_9ZZZZ</name>
<dbReference type="AlphaFoldDB" id="J9FQ21"/>
<protein>
    <submittedName>
        <fullName evidence="1">Uncharacterized protein</fullName>
    </submittedName>
</protein>
<accession>J9FQ21</accession>
<feature type="non-terminal residue" evidence="1">
    <location>
        <position position="1"/>
    </location>
</feature>
<organism evidence="1">
    <name type="scientific">gut metagenome</name>
    <dbReference type="NCBI Taxonomy" id="749906"/>
    <lineage>
        <taxon>unclassified sequences</taxon>
        <taxon>metagenomes</taxon>
        <taxon>organismal metagenomes</taxon>
    </lineage>
</organism>
<sequence length="24" mass="2758">LKESVAVIINYRWNNVVPTKTITV</sequence>
<comment type="caution">
    <text evidence="1">The sequence shown here is derived from an EMBL/GenBank/DDBJ whole genome shotgun (WGS) entry which is preliminary data.</text>
</comment>
<proteinExistence type="predicted"/>
<gene>
    <name evidence="1" type="ORF">EVA_22404</name>
</gene>